<evidence type="ECO:0000256" key="1">
    <source>
        <dbReference type="ARBA" id="ARBA00008226"/>
    </source>
</evidence>
<comment type="caution">
    <text evidence="9">Lacks conserved residue(s) required for the propagation of feature annotation.</text>
</comment>
<evidence type="ECO:0000256" key="9">
    <source>
        <dbReference type="HAMAP-Rule" id="MF_00252"/>
    </source>
</evidence>
<dbReference type="OrthoDB" id="9802326at2"/>
<comment type="subcellular location">
    <subcellularLocation>
        <location evidence="9">Cytoplasm</location>
    </subcellularLocation>
</comment>
<keyword evidence="13" id="KW-1185">Reference proteome</keyword>
<reference evidence="12 13" key="1">
    <citation type="submission" date="2016-08" db="EMBL/GenBank/DDBJ databases">
        <title>Analysis of Carbohydrate Active Enzymes in Thermogemmatispora T81 Reveals Carbohydrate Degradation Ability.</title>
        <authorList>
            <person name="Tomazini A."/>
            <person name="Lal S."/>
            <person name="Stott M."/>
            <person name="Henrissat B."/>
            <person name="Polikarpov I."/>
            <person name="Sparling R."/>
            <person name="Levin D.B."/>
        </authorList>
    </citation>
    <scope>NUCLEOTIDE SEQUENCE [LARGE SCALE GENOMIC DNA]</scope>
    <source>
        <strain evidence="12 13">T81</strain>
    </source>
</reference>
<dbReference type="InterPro" id="IPR044136">
    <property type="entry name" value="Lys-tRNA-ligase_II_N"/>
</dbReference>
<dbReference type="FunFam" id="2.40.50.140:FF:000024">
    <property type="entry name" value="Lysine--tRNA ligase"/>
    <property type="match status" value="1"/>
</dbReference>
<dbReference type="InterPro" id="IPR004365">
    <property type="entry name" value="NA-bd_OB_tRNA"/>
</dbReference>
<organism evidence="12 13">
    <name type="scientific">Thermogemmatispora tikiterensis</name>
    <dbReference type="NCBI Taxonomy" id="1825093"/>
    <lineage>
        <taxon>Bacteria</taxon>
        <taxon>Bacillati</taxon>
        <taxon>Chloroflexota</taxon>
        <taxon>Ktedonobacteria</taxon>
        <taxon>Thermogemmatisporales</taxon>
        <taxon>Thermogemmatisporaceae</taxon>
        <taxon>Thermogemmatispora</taxon>
    </lineage>
</organism>
<dbReference type="InterPro" id="IPR002313">
    <property type="entry name" value="Lys-tRNA-ligase_II"/>
</dbReference>
<keyword evidence="3 9" id="KW-0479">Metal-binding</keyword>
<dbReference type="Pfam" id="PF00152">
    <property type="entry name" value="tRNA-synt_2"/>
    <property type="match status" value="1"/>
</dbReference>
<feature type="domain" description="Aminoacyl-transfer RNA synthetases class-II family profile" evidence="11">
    <location>
        <begin position="166"/>
        <end position="483"/>
    </location>
</feature>
<evidence type="ECO:0000256" key="2">
    <source>
        <dbReference type="ARBA" id="ARBA00022598"/>
    </source>
</evidence>
<dbReference type="InterPro" id="IPR045864">
    <property type="entry name" value="aa-tRNA-synth_II/BPL/LPL"/>
</dbReference>
<evidence type="ECO:0000256" key="4">
    <source>
        <dbReference type="ARBA" id="ARBA00022741"/>
    </source>
</evidence>
<dbReference type="GO" id="GO:0000287">
    <property type="term" value="F:magnesium ion binding"/>
    <property type="evidence" value="ECO:0007669"/>
    <property type="project" value="UniProtKB-UniRule"/>
</dbReference>
<keyword evidence="2 9" id="KW-0436">Ligase</keyword>
<comment type="cofactor">
    <cofactor evidence="9 10">
        <name>Mg(2+)</name>
        <dbReference type="ChEBI" id="CHEBI:18420"/>
    </cofactor>
    <text evidence="9 10">Binds 3 Mg(2+) ions per subunit.</text>
</comment>
<name>A0A328VHK8_9CHLR</name>
<comment type="subunit">
    <text evidence="9">Homodimer.</text>
</comment>
<dbReference type="SUPFAM" id="SSF50249">
    <property type="entry name" value="Nucleic acid-binding proteins"/>
    <property type="match status" value="1"/>
</dbReference>
<dbReference type="AlphaFoldDB" id="A0A328VHK8"/>
<feature type="binding site" evidence="9">
    <location>
        <position position="406"/>
    </location>
    <ligand>
        <name>Mg(2+)</name>
        <dbReference type="ChEBI" id="CHEBI:18420"/>
        <label>2</label>
    </ligand>
</feature>
<dbReference type="InterPro" id="IPR004364">
    <property type="entry name" value="Aa-tRNA-synt_II"/>
</dbReference>
<dbReference type="GO" id="GO:0006430">
    <property type="term" value="P:lysyl-tRNA aminoacylation"/>
    <property type="evidence" value="ECO:0007669"/>
    <property type="project" value="UniProtKB-UniRule"/>
</dbReference>
<protein>
    <recommendedName>
        <fullName evidence="9">Lysine--tRNA ligase</fullName>
        <ecNumber evidence="9">6.1.1.6</ecNumber>
    </recommendedName>
    <alternativeName>
        <fullName evidence="9">Lysyl-tRNA synthetase</fullName>
        <shortName evidence="9">LysRS</shortName>
    </alternativeName>
</protein>
<dbReference type="NCBIfam" id="NF001756">
    <property type="entry name" value="PRK00484.1"/>
    <property type="match status" value="1"/>
</dbReference>
<dbReference type="Gene3D" id="2.40.50.140">
    <property type="entry name" value="Nucleic acid-binding proteins"/>
    <property type="match status" value="1"/>
</dbReference>
<dbReference type="Pfam" id="PF01336">
    <property type="entry name" value="tRNA_anti-codon"/>
    <property type="match status" value="1"/>
</dbReference>
<keyword evidence="5 9" id="KW-0067">ATP-binding</keyword>
<evidence type="ECO:0000256" key="8">
    <source>
        <dbReference type="ARBA" id="ARBA00048573"/>
    </source>
</evidence>
<dbReference type="InterPro" id="IPR006195">
    <property type="entry name" value="aa-tRNA-synth_II"/>
</dbReference>
<keyword evidence="6 9" id="KW-0648">Protein biosynthesis</keyword>
<evidence type="ECO:0000256" key="6">
    <source>
        <dbReference type="ARBA" id="ARBA00022917"/>
    </source>
</evidence>
<dbReference type="PROSITE" id="PS50862">
    <property type="entry name" value="AA_TRNA_LIGASE_II"/>
    <property type="match status" value="1"/>
</dbReference>
<evidence type="ECO:0000256" key="5">
    <source>
        <dbReference type="ARBA" id="ARBA00022840"/>
    </source>
</evidence>
<evidence type="ECO:0000259" key="11">
    <source>
        <dbReference type="PROSITE" id="PS50862"/>
    </source>
</evidence>
<evidence type="ECO:0000256" key="10">
    <source>
        <dbReference type="RuleBase" id="RU000336"/>
    </source>
</evidence>
<dbReference type="PRINTS" id="PR00982">
    <property type="entry name" value="TRNASYNTHLYS"/>
</dbReference>
<dbReference type="GO" id="GO:0005524">
    <property type="term" value="F:ATP binding"/>
    <property type="evidence" value="ECO:0007669"/>
    <property type="project" value="UniProtKB-UniRule"/>
</dbReference>
<comment type="catalytic activity">
    <reaction evidence="8 9 10">
        <text>tRNA(Lys) + L-lysine + ATP = L-lysyl-tRNA(Lys) + AMP + diphosphate</text>
        <dbReference type="Rhea" id="RHEA:20792"/>
        <dbReference type="Rhea" id="RHEA-COMP:9696"/>
        <dbReference type="Rhea" id="RHEA-COMP:9697"/>
        <dbReference type="ChEBI" id="CHEBI:30616"/>
        <dbReference type="ChEBI" id="CHEBI:32551"/>
        <dbReference type="ChEBI" id="CHEBI:33019"/>
        <dbReference type="ChEBI" id="CHEBI:78442"/>
        <dbReference type="ChEBI" id="CHEBI:78529"/>
        <dbReference type="ChEBI" id="CHEBI:456215"/>
        <dbReference type="EC" id="6.1.1.6"/>
    </reaction>
</comment>
<dbReference type="HAMAP" id="MF_00252">
    <property type="entry name" value="Lys_tRNA_synth_class2"/>
    <property type="match status" value="1"/>
</dbReference>
<keyword evidence="9 10" id="KW-0460">Magnesium</keyword>
<evidence type="ECO:0000313" key="13">
    <source>
        <dbReference type="Proteomes" id="UP000248706"/>
    </source>
</evidence>
<accession>A0A328VHK8</accession>
<keyword evidence="9" id="KW-0963">Cytoplasm</keyword>
<dbReference type="SUPFAM" id="SSF55681">
    <property type="entry name" value="Class II aaRS and biotin synthetases"/>
    <property type="match status" value="1"/>
</dbReference>
<comment type="similarity">
    <text evidence="1 9">Belongs to the class-II aminoacyl-tRNA synthetase family.</text>
</comment>
<gene>
    <name evidence="9" type="primary">lysS</name>
    <name evidence="12" type="ORF">A4R35_06815</name>
</gene>
<dbReference type="RefSeq" id="WP_112427789.1">
    <property type="nucleotide sequence ID" value="NZ_MCIF01000002.1"/>
</dbReference>
<dbReference type="PANTHER" id="PTHR42918:SF15">
    <property type="entry name" value="LYSINE--TRNA LIGASE, CHLOROPLASTIC_MITOCHONDRIAL"/>
    <property type="match status" value="1"/>
</dbReference>
<dbReference type="CDD" id="cd00775">
    <property type="entry name" value="LysRS_core"/>
    <property type="match status" value="1"/>
</dbReference>
<dbReference type="EMBL" id="MCIF01000002">
    <property type="protein sequence ID" value="RAQ95240.1"/>
    <property type="molecule type" value="Genomic_DNA"/>
</dbReference>
<evidence type="ECO:0000256" key="3">
    <source>
        <dbReference type="ARBA" id="ARBA00022723"/>
    </source>
</evidence>
<dbReference type="PANTHER" id="PTHR42918">
    <property type="entry name" value="LYSYL-TRNA SYNTHETASE"/>
    <property type="match status" value="1"/>
</dbReference>
<dbReference type="InterPro" id="IPR012340">
    <property type="entry name" value="NA-bd_OB-fold"/>
</dbReference>
<keyword evidence="7 9" id="KW-0030">Aminoacyl-tRNA synthetase</keyword>
<dbReference type="GO" id="GO:0005829">
    <property type="term" value="C:cytosol"/>
    <property type="evidence" value="ECO:0007669"/>
    <property type="project" value="TreeGrafter"/>
</dbReference>
<sequence>MADERSVRLQRLQALRERGINPYPNHVERSHTIAEVLQHFDEWLGEEHSFCLVGRIRLLREMGKVAFAHIEDGTGRIQVYFRINDLGEEAYRAVRLLDIGDFIQVRGFLFHTRTGERTLHVLEFALIAKGLRPLPEKYHGLEDVELRQRKRYLDLLANGDEVKPIFVTRSRVIRAMRRFLDEHGFLEVETPILQPIYGGATARPFVTHHHALDRDMYLRIAVELYLKRLIVGGFERVYEIGRNFRNEGIDRTHNPEFTMMECYQAYADYEDMMRLAEEMIYAIALEACGTPRIRYQGYEVDLTPPWPRLPLLATIEEFTGIDVNRYPDRESLAAAMQARGYEVDPALGRGRLIDELKSAMFRQGAEPLRRALFLVDYPLDVSPLAKRHRSLPDLVERFQPFLGGLEIGNAFTELNDPLDQRQRFEDQMRQRAHGDVEAQVLDEDFLEALEVGMPPTGGLGIGVDRLVMFLTDQESIRDVILFPTMRKAPNEL</sequence>
<dbReference type="GO" id="GO:0000049">
    <property type="term" value="F:tRNA binding"/>
    <property type="evidence" value="ECO:0007669"/>
    <property type="project" value="TreeGrafter"/>
</dbReference>
<dbReference type="GO" id="GO:0004824">
    <property type="term" value="F:lysine-tRNA ligase activity"/>
    <property type="evidence" value="ECO:0007669"/>
    <property type="project" value="UniProtKB-UniRule"/>
</dbReference>
<dbReference type="Proteomes" id="UP000248706">
    <property type="component" value="Unassembled WGS sequence"/>
</dbReference>
<keyword evidence="4 9" id="KW-0547">Nucleotide-binding</keyword>
<comment type="caution">
    <text evidence="12">The sequence shown here is derived from an EMBL/GenBank/DDBJ whole genome shotgun (WGS) entry which is preliminary data.</text>
</comment>
<dbReference type="InterPro" id="IPR018149">
    <property type="entry name" value="Lys-tRNA-synth_II_C"/>
</dbReference>
<proteinExistence type="inferred from homology"/>
<dbReference type="Gene3D" id="3.30.930.10">
    <property type="entry name" value="Bira Bifunctional Protein, Domain 2"/>
    <property type="match status" value="1"/>
</dbReference>
<dbReference type="NCBIfam" id="TIGR00499">
    <property type="entry name" value="lysS_bact"/>
    <property type="match status" value="1"/>
</dbReference>
<dbReference type="CDD" id="cd04322">
    <property type="entry name" value="LysRS_N"/>
    <property type="match status" value="1"/>
</dbReference>
<feature type="binding site" evidence="9">
    <location>
        <position position="406"/>
    </location>
    <ligand>
        <name>Mg(2+)</name>
        <dbReference type="ChEBI" id="CHEBI:18420"/>
        <label>1</label>
    </ligand>
</feature>
<evidence type="ECO:0000256" key="7">
    <source>
        <dbReference type="ARBA" id="ARBA00023146"/>
    </source>
</evidence>
<dbReference type="EC" id="6.1.1.6" evidence="9"/>
<evidence type="ECO:0000313" key="12">
    <source>
        <dbReference type="EMBL" id="RAQ95240.1"/>
    </source>
</evidence>